<organism evidence="2">
    <name type="scientific">Acinetobacter junii</name>
    <dbReference type="NCBI Taxonomy" id="40215"/>
    <lineage>
        <taxon>Bacteria</taxon>
        <taxon>Pseudomonadati</taxon>
        <taxon>Pseudomonadota</taxon>
        <taxon>Gammaproteobacteria</taxon>
        <taxon>Moraxellales</taxon>
        <taxon>Moraxellaceae</taxon>
        <taxon>Acinetobacter</taxon>
    </lineage>
</organism>
<dbReference type="RefSeq" id="WP_212771816.1">
    <property type="nucleotide sequence ID" value="NZ_BBOS01000011.1"/>
</dbReference>
<reference evidence="2" key="1">
    <citation type="journal article" date="2019" name="Nat. Commun.">
        <title>Spatiotemporal dynamics of multidrug resistant bacteria on intensive care unit surfaces.</title>
        <authorList>
            <person name="D'Souza A.W."/>
            <person name="Potter R.F."/>
            <person name="Wallace M."/>
            <person name="Shupe A."/>
            <person name="Patel S."/>
            <person name="Sun X."/>
            <person name="Gul D."/>
            <person name="Kwon J.H."/>
            <person name="Andleeb S."/>
            <person name="Burnham C.D."/>
            <person name="Dantas G."/>
        </authorList>
    </citation>
    <scope>NUCLEOTIDE SEQUENCE</scope>
    <source>
        <strain evidence="2">AJ_351</strain>
    </source>
</reference>
<gene>
    <name evidence="2" type="ORF">EGT69_012450</name>
</gene>
<dbReference type="EMBL" id="CP078018">
    <property type="protein sequence ID" value="QXR29281.1"/>
    <property type="molecule type" value="Genomic_DNA"/>
</dbReference>
<dbReference type="AlphaFoldDB" id="A0A8F6R4B4"/>
<sequence>MNYLAIAMLSVINATVGAVSTAANGLEVLNDQELSAETGQALFNLAYTAPNDSANLMTGKTIAGASVGNVGFYKLGMEAEIELNANIKKLQLGCGGVNGAGGCDVEINNLAISGLPNSYDSTTGAPIYSSTGGRPATSAKLVNPFVEFAIKNPDTASTREVIGFRSSAEKIYGLLTAGTDNLSYASNDGIQSLSGFMRIAGTSGSVDTKQTLFGKTQDQILGGDVQGNGKNNLEVNFIGTHKRIITSDPTSVDTFGITVPALSNVAFTTPDFQVNGKRKTGAAIQGISLKLAEIPLGVVANGAGGFTNIGAKNQLFVKMDSAILGLVNDSKFAVGEGSRVQNLNLSVNFIQSLSMIHNIPLNGTGGYLALQRQQIIWPGNYISPFDAGINELNNMTRSDVAQSGWWMSFADPVQLGELRSTEAVDISAALPQVAKAASVWLQDNPVVLGSEAAGALFGAVISKPLDIDLEKYTNPNAVGGAVPGAAPIQVNLQNVQLANQKVISNCYGTLKFC</sequence>
<proteinExistence type="predicted"/>
<name>A0A8F6R4B4_ACIJU</name>
<feature type="chain" id="PRO_5034799799" evidence="1">
    <location>
        <begin position="19"/>
        <end position="513"/>
    </location>
</feature>
<evidence type="ECO:0000256" key="1">
    <source>
        <dbReference type="SAM" id="SignalP"/>
    </source>
</evidence>
<accession>A0A8F6R4B4</accession>
<reference evidence="2" key="2">
    <citation type="submission" date="2021-06" db="EMBL/GenBank/DDBJ databases">
        <authorList>
            <person name="Diorio-Toth L."/>
        </authorList>
    </citation>
    <scope>NUCLEOTIDE SEQUENCE</scope>
    <source>
        <strain evidence="2">AJ_351</strain>
    </source>
</reference>
<evidence type="ECO:0000313" key="2">
    <source>
        <dbReference type="EMBL" id="QXR29281.1"/>
    </source>
</evidence>
<protein>
    <submittedName>
        <fullName evidence="2">Uncharacterized protein</fullName>
    </submittedName>
</protein>
<keyword evidence="1" id="KW-0732">Signal</keyword>
<dbReference type="Proteomes" id="UP000279359">
    <property type="component" value="Chromosome"/>
</dbReference>
<feature type="signal peptide" evidence="1">
    <location>
        <begin position="1"/>
        <end position="18"/>
    </location>
</feature>